<organism evidence="2 3">
    <name type="scientific">Rubinisphaera brasiliensis (strain ATCC 49424 / DSM 5305 / JCM 21570 / IAM 15109 / NBRC 103401 / IFAM 1448)</name>
    <name type="common">Planctomyces brasiliensis</name>
    <dbReference type="NCBI Taxonomy" id="756272"/>
    <lineage>
        <taxon>Bacteria</taxon>
        <taxon>Pseudomonadati</taxon>
        <taxon>Planctomycetota</taxon>
        <taxon>Planctomycetia</taxon>
        <taxon>Planctomycetales</taxon>
        <taxon>Planctomycetaceae</taxon>
        <taxon>Rubinisphaera</taxon>
    </lineage>
</organism>
<evidence type="ECO:0000313" key="3">
    <source>
        <dbReference type="Proteomes" id="UP000006860"/>
    </source>
</evidence>
<proteinExistence type="predicted"/>
<keyword evidence="3" id="KW-1185">Reference proteome</keyword>
<evidence type="ECO:0000256" key="1">
    <source>
        <dbReference type="SAM" id="SignalP"/>
    </source>
</evidence>
<name>F0SJP8_RUBBR</name>
<keyword evidence="1" id="KW-0732">Signal</keyword>
<sequence length="339" mass="38117">MMKSLFCCLAALTLCCGLDAQATCQAEEKAELVKVDRIWDKAAHNAFTDLIRYQGRWFCVFREGDAHVSAYGKLRVITSETGNSWKSAALIEQQGADLRDAKITITRDNQLMLSGAAAYPSNAKVRHQSMTWFSKDGHNWSAGYDVGDPSVWLWRTTWHRGDAYGFGYGTGSKKDLLRFYRSKSGKEFETWVRDLDISDYPNETALLFTSDEDAHCLLRRDGADSTALLGHAEPPYRDWKWKNLGVRIGGPAMLQLPDERVVAAVRLYDGGARTSLCWVDLENGKLTEFLELPSGGDTSYAGLVWHQDRLWVSYYSGHEAEGSDFKTAIYLAQVQLPKK</sequence>
<dbReference type="KEGG" id="pbs:Plabr_4313"/>
<reference evidence="3" key="1">
    <citation type="submission" date="2011-02" db="EMBL/GenBank/DDBJ databases">
        <title>The complete genome of Planctomyces brasiliensis DSM 5305.</title>
        <authorList>
            <person name="Lucas S."/>
            <person name="Copeland A."/>
            <person name="Lapidus A."/>
            <person name="Bruce D."/>
            <person name="Goodwin L."/>
            <person name="Pitluck S."/>
            <person name="Kyrpides N."/>
            <person name="Mavromatis K."/>
            <person name="Pagani I."/>
            <person name="Ivanova N."/>
            <person name="Ovchinnikova G."/>
            <person name="Lu M."/>
            <person name="Detter J.C."/>
            <person name="Han C."/>
            <person name="Land M."/>
            <person name="Hauser L."/>
            <person name="Markowitz V."/>
            <person name="Cheng J.-F."/>
            <person name="Hugenholtz P."/>
            <person name="Woyke T."/>
            <person name="Wu D."/>
            <person name="Tindall B."/>
            <person name="Pomrenke H.G."/>
            <person name="Brambilla E."/>
            <person name="Klenk H.-P."/>
            <person name="Eisen J.A."/>
        </authorList>
    </citation>
    <scope>NUCLEOTIDE SEQUENCE [LARGE SCALE GENOMIC DNA]</scope>
    <source>
        <strain evidence="3">ATCC 49424 / DSM 5305 / JCM 21570 / NBRC 103401 / IFAM 1448</strain>
    </source>
</reference>
<dbReference type="eggNOG" id="COG1621">
    <property type="taxonomic scope" value="Bacteria"/>
</dbReference>
<dbReference type="OrthoDB" id="20875at2"/>
<dbReference type="RefSeq" id="WP_013630591.1">
    <property type="nucleotide sequence ID" value="NC_015174.1"/>
</dbReference>
<feature type="signal peptide" evidence="1">
    <location>
        <begin position="1"/>
        <end position="22"/>
    </location>
</feature>
<dbReference type="HOGENOM" id="CLU_794309_0_0_0"/>
<dbReference type="AlphaFoldDB" id="F0SJP8"/>
<dbReference type="Gene3D" id="2.120.10.10">
    <property type="match status" value="1"/>
</dbReference>
<evidence type="ECO:0000313" key="2">
    <source>
        <dbReference type="EMBL" id="ADY61886.1"/>
    </source>
</evidence>
<gene>
    <name evidence="2" type="ordered locus">Plabr_4313</name>
</gene>
<dbReference type="STRING" id="756272.Plabr_4313"/>
<feature type="chain" id="PRO_5003260466" evidence="1">
    <location>
        <begin position="23"/>
        <end position="339"/>
    </location>
</feature>
<dbReference type="SUPFAM" id="SSF50939">
    <property type="entry name" value="Sialidases"/>
    <property type="match status" value="1"/>
</dbReference>
<accession>F0SJP8</accession>
<dbReference type="InterPro" id="IPR036278">
    <property type="entry name" value="Sialidase_sf"/>
</dbReference>
<dbReference type="EMBL" id="CP002546">
    <property type="protein sequence ID" value="ADY61886.1"/>
    <property type="molecule type" value="Genomic_DNA"/>
</dbReference>
<protein>
    <submittedName>
        <fullName evidence="2">Signal peptide-domain containing protein</fullName>
    </submittedName>
</protein>
<dbReference type="Proteomes" id="UP000006860">
    <property type="component" value="Chromosome"/>
</dbReference>